<dbReference type="Pfam" id="PF13280">
    <property type="entry name" value="WYL"/>
    <property type="match status" value="1"/>
</dbReference>
<dbReference type="InterPro" id="IPR051534">
    <property type="entry name" value="CBASS_pafABC_assoc_protein"/>
</dbReference>
<accession>A0A6J7SHA4</accession>
<reference evidence="3" key="1">
    <citation type="submission" date="2020-05" db="EMBL/GenBank/DDBJ databases">
        <authorList>
            <person name="Chiriac C."/>
            <person name="Salcher M."/>
            <person name="Ghai R."/>
            <person name="Kavagutti S V."/>
        </authorList>
    </citation>
    <scope>NUCLEOTIDE SEQUENCE</scope>
</reference>
<protein>
    <submittedName>
        <fullName evidence="3">Unannotated protein</fullName>
    </submittedName>
</protein>
<proteinExistence type="predicted"/>
<sequence>MALLALAAATWQEAILEAPATTALRKIESISGDAPLVRDLEGVRVTATDAALLPLMAALREQHVVAFDYHGRSDAQPERRTVDPWGLVAHLGNWYLVGHDHARNQRRTFRVSRIKGTVTVTARQREVAPPDGINLTEIMRGEDAAHPITAKVWIRGGHGAALRQANALDLSPFDDVEIDISAVSVDALVTHICAAGDGVTVLAPEEIRQLVRESLTSIMRAHEDVK</sequence>
<dbReference type="PROSITE" id="PS52050">
    <property type="entry name" value="WYL"/>
    <property type="match status" value="1"/>
</dbReference>
<dbReference type="InterPro" id="IPR057727">
    <property type="entry name" value="WCX_dom"/>
</dbReference>
<evidence type="ECO:0000259" key="1">
    <source>
        <dbReference type="Pfam" id="PF13280"/>
    </source>
</evidence>
<name>A0A6J7SHA4_9ZZZZ</name>
<dbReference type="EMBL" id="CAFBPZ010000084">
    <property type="protein sequence ID" value="CAB5040625.1"/>
    <property type="molecule type" value="Genomic_DNA"/>
</dbReference>
<dbReference type="AlphaFoldDB" id="A0A6J7SHA4"/>
<feature type="domain" description="WYL" evidence="1">
    <location>
        <begin position="52"/>
        <end position="116"/>
    </location>
</feature>
<gene>
    <name evidence="3" type="ORF">UFOPK4237_01174</name>
</gene>
<evidence type="ECO:0000313" key="3">
    <source>
        <dbReference type="EMBL" id="CAB5040625.1"/>
    </source>
</evidence>
<dbReference type="Pfam" id="PF25583">
    <property type="entry name" value="WCX"/>
    <property type="match status" value="1"/>
</dbReference>
<dbReference type="PANTHER" id="PTHR34580">
    <property type="match status" value="1"/>
</dbReference>
<evidence type="ECO:0000259" key="2">
    <source>
        <dbReference type="Pfam" id="PF25583"/>
    </source>
</evidence>
<dbReference type="PANTHER" id="PTHR34580:SF3">
    <property type="entry name" value="PROTEIN PAFB"/>
    <property type="match status" value="1"/>
</dbReference>
<dbReference type="InterPro" id="IPR026881">
    <property type="entry name" value="WYL_dom"/>
</dbReference>
<feature type="domain" description="WCX" evidence="2">
    <location>
        <begin position="147"/>
        <end position="217"/>
    </location>
</feature>
<organism evidence="3">
    <name type="scientific">freshwater metagenome</name>
    <dbReference type="NCBI Taxonomy" id="449393"/>
    <lineage>
        <taxon>unclassified sequences</taxon>
        <taxon>metagenomes</taxon>
        <taxon>ecological metagenomes</taxon>
    </lineage>
</organism>